<feature type="transmembrane region" description="Helical" evidence="6">
    <location>
        <begin position="37"/>
        <end position="56"/>
    </location>
</feature>
<keyword evidence="3 6" id="KW-0812">Transmembrane</keyword>
<evidence type="ECO:0000256" key="4">
    <source>
        <dbReference type="ARBA" id="ARBA00022989"/>
    </source>
</evidence>
<feature type="transmembrane region" description="Helical" evidence="6">
    <location>
        <begin position="63"/>
        <end position="84"/>
    </location>
</feature>
<dbReference type="PANTHER" id="PTHR30561:SF9">
    <property type="entry name" value="4-AMINO-4-DEOXY-L-ARABINOSE-PHOSPHOUNDECAPRENOL FLIPPASE SUBUNIT ARNF-RELATED"/>
    <property type="match status" value="1"/>
</dbReference>
<dbReference type="EMBL" id="DSRU01000321">
    <property type="protein sequence ID" value="HFN00379.1"/>
    <property type="molecule type" value="Genomic_DNA"/>
</dbReference>
<sequence>MMFQLLFAALILATVLLNTVAQTLLKLGSGQGILSLYLLGGLATYGLSTVFYILVLGKFNLSVAYPVVIGLTVIATTFSGALLLREKVEPSQWIGVGLMISGIFAIAFAKGQG</sequence>
<feature type="transmembrane region" description="Helical" evidence="6">
    <location>
        <begin position="90"/>
        <end position="109"/>
    </location>
</feature>
<dbReference type="InterPro" id="IPR000390">
    <property type="entry name" value="Small_drug/metabolite_transptr"/>
</dbReference>
<dbReference type="SUPFAM" id="SSF103481">
    <property type="entry name" value="Multidrug resistance efflux transporter EmrE"/>
    <property type="match status" value="1"/>
</dbReference>
<dbReference type="GO" id="GO:0022857">
    <property type="term" value="F:transmembrane transporter activity"/>
    <property type="evidence" value="ECO:0007669"/>
    <property type="project" value="InterPro"/>
</dbReference>
<dbReference type="Gene3D" id="1.10.3730.20">
    <property type="match status" value="1"/>
</dbReference>
<reference evidence="7" key="1">
    <citation type="journal article" date="2020" name="mSystems">
        <title>Genome- and Community-Level Interaction Insights into Carbon Utilization and Element Cycling Functions of Hydrothermarchaeota in Hydrothermal Sediment.</title>
        <authorList>
            <person name="Zhou Z."/>
            <person name="Liu Y."/>
            <person name="Xu W."/>
            <person name="Pan J."/>
            <person name="Luo Z.H."/>
            <person name="Li M."/>
        </authorList>
    </citation>
    <scope>NUCLEOTIDE SEQUENCE [LARGE SCALE GENOMIC DNA]</scope>
    <source>
        <strain evidence="7">SpSt-418</strain>
    </source>
</reference>
<comment type="subcellular location">
    <subcellularLocation>
        <location evidence="1">Cell membrane</location>
        <topology evidence="1">Multi-pass membrane protein</topology>
    </subcellularLocation>
</comment>
<comment type="caution">
    <text evidence="7">The sequence shown here is derived from an EMBL/GenBank/DDBJ whole genome shotgun (WGS) entry which is preliminary data.</text>
</comment>
<keyword evidence="4 6" id="KW-1133">Transmembrane helix</keyword>
<name>A0A7C3PJ98_9CYAN</name>
<keyword evidence="5 6" id="KW-0472">Membrane</keyword>
<organism evidence="7">
    <name type="scientific">Oscillatoriales cyanobacterium SpSt-418</name>
    <dbReference type="NCBI Taxonomy" id="2282169"/>
    <lineage>
        <taxon>Bacteria</taxon>
        <taxon>Bacillati</taxon>
        <taxon>Cyanobacteriota</taxon>
        <taxon>Cyanophyceae</taxon>
        <taxon>Oscillatoriophycideae</taxon>
        <taxon>Oscillatoriales</taxon>
    </lineage>
</organism>
<evidence type="ECO:0000256" key="6">
    <source>
        <dbReference type="SAM" id="Phobius"/>
    </source>
</evidence>
<evidence type="ECO:0000313" key="7">
    <source>
        <dbReference type="EMBL" id="HFN00379.1"/>
    </source>
</evidence>
<evidence type="ECO:0000256" key="3">
    <source>
        <dbReference type="ARBA" id="ARBA00022692"/>
    </source>
</evidence>
<dbReference type="PANTHER" id="PTHR30561">
    <property type="entry name" value="SMR FAMILY PROTON-DEPENDENT DRUG EFFLUX TRANSPORTER SUGE"/>
    <property type="match status" value="1"/>
</dbReference>
<keyword evidence="2" id="KW-1003">Cell membrane</keyword>
<evidence type="ECO:0000256" key="2">
    <source>
        <dbReference type="ARBA" id="ARBA00022475"/>
    </source>
</evidence>
<evidence type="ECO:0000256" key="1">
    <source>
        <dbReference type="ARBA" id="ARBA00004651"/>
    </source>
</evidence>
<dbReference type="InterPro" id="IPR037185">
    <property type="entry name" value="EmrE-like"/>
</dbReference>
<protein>
    <submittedName>
        <fullName evidence="7">Small multidrug resistance protein</fullName>
    </submittedName>
</protein>
<dbReference type="Pfam" id="PF10639">
    <property type="entry name" value="TMEM234"/>
    <property type="match status" value="1"/>
</dbReference>
<dbReference type="InterPro" id="IPR018908">
    <property type="entry name" value="TMEM234"/>
</dbReference>
<gene>
    <name evidence="7" type="ORF">ENR64_22060</name>
</gene>
<proteinExistence type="predicted"/>
<evidence type="ECO:0000256" key="5">
    <source>
        <dbReference type="ARBA" id="ARBA00023136"/>
    </source>
</evidence>
<accession>A0A7C3PJ98</accession>
<dbReference type="AlphaFoldDB" id="A0A7C3PJ98"/>
<dbReference type="GO" id="GO:0005886">
    <property type="term" value="C:plasma membrane"/>
    <property type="evidence" value="ECO:0007669"/>
    <property type="project" value="UniProtKB-SubCell"/>
</dbReference>